<reference evidence="3 4" key="1">
    <citation type="submission" date="2019-02" db="EMBL/GenBank/DDBJ databases">
        <title>Genome sequencing of the rare red list fungi Antrodiella citrinella (Flaviporus citrinellus).</title>
        <authorList>
            <person name="Buettner E."/>
            <person name="Kellner H."/>
        </authorList>
    </citation>
    <scope>NUCLEOTIDE SEQUENCE [LARGE SCALE GENOMIC DNA]</scope>
    <source>
        <strain evidence="3 4">DSM 108506</strain>
    </source>
</reference>
<evidence type="ECO:0000256" key="2">
    <source>
        <dbReference type="ARBA" id="ARBA00019014"/>
    </source>
</evidence>
<dbReference type="Gene3D" id="3.20.20.380">
    <property type="entry name" value="Copper homeostasis (CutC) domain"/>
    <property type="match status" value="1"/>
</dbReference>
<dbReference type="GO" id="GO:0005507">
    <property type="term" value="F:copper ion binding"/>
    <property type="evidence" value="ECO:0007669"/>
    <property type="project" value="TreeGrafter"/>
</dbReference>
<dbReference type="OrthoDB" id="7392499at2759"/>
<evidence type="ECO:0000256" key="1">
    <source>
        <dbReference type="ARBA" id="ARBA00007768"/>
    </source>
</evidence>
<dbReference type="AlphaFoldDB" id="A0A4S4MKS4"/>
<dbReference type="PANTHER" id="PTHR12598">
    <property type="entry name" value="COPPER HOMEOSTASIS PROTEIN CUTC"/>
    <property type="match status" value="1"/>
</dbReference>
<dbReference type="EMBL" id="SGPM01000349">
    <property type="protein sequence ID" value="THH26434.1"/>
    <property type="molecule type" value="Genomic_DNA"/>
</dbReference>
<evidence type="ECO:0000313" key="3">
    <source>
        <dbReference type="EMBL" id="THH26434.1"/>
    </source>
</evidence>
<name>A0A4S4MKS4_9APHY</name>
<comment type="similarity">
    <text evidence="1">Belongs to the CutC family.</text>
</comment>
<comment type="caution">
    <text evidence="3">The sequence shown here is derived from an EMBL/GenBank/DDBJ whole genome shotgun (WGS) entry which is preliminary data.</text>
</comment>
<dbReference type="InterPro" id="IPR036822">
    <property type="entry name" value="CutC-like_dom_sf"/>
</dbReference>
<dbReference type="InterPro" id="IPR005627">
    <property type="entry name" value="CutC-like"/>
</dbReference>
<gene>
    <name evidence="3" type="ORF">EUX98_g7754</name>
</gene>
<sequence length="257" mass="27785">MGGADRLELCGNLGLGGGTTPSVGLFKSVKKAVPGVPIMVMIRPRTGDFLYTPAEIDVMVEDIRTFKSLAAEGVVFGVLKTDGWIDVSKTRILAEEATGMQVCFHRAFDMTPNPADELDAEAPLTQLAQIPNIARVLSSGRGTSAPKSTQPLRIFLRVAQTLSLEHRTSTTPLTILPGSGVNPSTVSQLLHDLLPFGLHEVHLSGGGWIEGGMQFRKDGMGMGVGGRGEWGIWRTNEDAVRQIRKVVDEAWNNRKRV</sequence>
<accession>A0A4S4MKS4</accession>
<dbReference type="Pfam" id="PF03932">
    <property type="entry name" value="CutC"/>
    <property type="match status" value="1"/>
</dbReference>
<protein>
    <recommendedName>
        <fullName evidence="2">Copper homeostasis protein cutC homolog</fullName>
    </recommendedName>
</protein>
<dbReference type="Proteomes" id="UP000308730">
    <property type="component" value="Unassembled WGS sequence"/>
</dbReference>
<evidence type="ECO:0000313" key="4">
    <source>
        <dbReference type="Proteomes" id="UP000308730"/>
    </source>
</evidence>
<dbReference type="PANTHER" id="PTHR12598:SF0">
    <property type="entry name" value="COPPER HOMEOSTASIS PROTEIN CUTC HOMOLOG"/>
    <property type="match status" value="1"/>
</dbReference>
<keyword evidence="4" id="KW-1185">Reference proteome</keyword>
<dbReference type="SUPFAM" id="SSF110395">
    <property type="entry name" value="CutC-like"/>
    <property type="match status" value="1"/>
</dbReference>
<organism evidence="3 4">
    <name type="scientific">Antrodiella citrinella</name>
    <dbReference type="NCBI Taxonomy" id="2447956"/>
    <lineage>
        <taxon>Eukaryota</taxon>
        <taxon>Fungi</taxon>
        <taxon>Dikarya</taxon>
        <taxon>Basidiomycota</taxon>
        <taxon>Agaricomycotina</taxon>
        <taxon>Agaricomycetes</taxon>
        <taxon>Polyporales</taxon>
        <taxon>Steccherinaceae</taxon>
        <taxon>Antrodiella</taxon>
    </lineage>
</organism>
<proteinExistence type="inferred from homology"/>